<keyword evidence="2" id="KW-1185">Reference proteome</keyword>
<dbReference type="InterPro" id="IPR023811">
    <property type="entry name" value="CHP04076"/>
</dbReference>
<dbReference type="NCBIfam" id="TIGR04076">
    <property type="entry name" value="TIGR04076 family protein"/>
    <property type="match status" value="1"/>
</dbReference>
<evidence type="ECO:0008006" key="3">
    <source>
        <dbReference type="Google" id="ProtNLM"/>
    </source>
</evidence>
<dbReference type="EMBL" id="CP002048">
    <property type="protein sequence ID" value="ADI01358.1"/>
    <property type="molecule type" value="Genomic_DNA"/>
</dbReference>
<reference evidence="1 2" key="2">
    <citation type="journal article" date="2010" name="Stand. Genomic Sci.">
        <title>Complete genome sequence of Syntrophothermus lipocalidus type strain (TGB-C1).</title>
        <authorList>
            <person name="Djao O.D."/>
            <person name="Zhang X."/>
            <person name="Lucas S."/>
            <person name="Lapidus A."/>
            <person name="Del Rio T.G."/>
            <person name="Nolan M."/>
            <person name="Tice H."/>
            <person name="Cheng J.F."/>
            <person name="Han C."/>
            <person name="Tapia R."/>
            <person name="Goodwin L."/>
            <person name="Pitluck S."/>
            <person name="Liolios K."/>
            <person name="Ivanova N."/>
            <person name="Mavromatis K."/>
            <person name="Mikhailova N."/>
            <person name="Ovchinnikova G."/>
            <person name="Pati A."/>
            <person name="Brambilla E."/>
            <person name="Chen A."/>
            <person name="Palaniappan K."/>
            <person name="Land M."/>
            <person name="Hauser L."/>
            <person name="Chang Y.J."/>
            <person name="Jeffries C.D."/>
            <person name="Rohde M."/>
            <person name="Sikorski J."/>
            <person name="Spring S."/>
            <person name="Goker M."/>
            <person name="Detter J.C."/>
            <person name="Woyke T."/>
            <person name="Bristow J."/>
            <person name="Eisen J.A."/>
            <person name="Markowitz V."/>
            <person name="Hugenholtz P."/>
            <person name="Kyrpides N.C."/>
            <person name="Klenk H.P."/>
        </authorList>
    </citation>
    <scope>NUCLEOTIDE SEQUENCE [LARGE SCALE GENOMIC DNA]</scope>
    <source>
        <strain evidence="2">DSM 12680 / TGB-C1</strain>
    </source>
</reference>
<evidence type="ECO:0000313" key="1">
    <source>
        <dbReference type="EMBL" id="ADI01358.1"/>
    </source>
</evidence>
<dbReference type="AlphaFoldDB" id="D7CKX3"/>
<evidence type="ECO:0000313" key="2">
    <source>
        <dbReference type="Proteomes" id="UP000000378"/>
    </source>
</evidence>
<proteinExistence type="predicted"/>
<name>D7CKX3_SYNLT</name>
<dbReference type="Proteomes" id="UP000000378">
    <property type="component" value="Chromosome"/>
</dbReference>
<dbReference type="OrthoDB" id="2084250at2"/>
<dbReference type="eggNOG" id="ENOG50334JD">
    <property type="taxonomic scope" value="Bacteria"/>
</dbReference>
<dbReference type="HOGENOM" id="CLU_2272839_0_0_9"/>
<dbReference type="RefSeq" id="WP_013174760.1">
    <property type="nucleotide sequence ID" value="NC_014220.1"/>
</dbReference>
<reference evidence="2" key="1">
    <citation type="journal article" date="2010" name="Stand. Genomic Sci.">
        <title>Complete genome sequence of Syntrophothermus lipocalidus type strain (TGB-C1T).</title>
        <authorList>
            <consortium name="US DOE Joint Genome Institute (JGI-PGF)"/>
            <person name="Djao O."/>
            <person name="Zhang X."/>
            <person name="Lucas S."/>
            <person name="Lapidus A."/>
            <person name="Glavina Del Rio T."/>
            <person name="Nolan M."/>
            <person name="Tice H."/>
            <person name="Cheng J."/>
            <person name="Han C."/>
            <person name="Tapia R."/>
            <person name="Goodwin L."/>
            <person name="Pitluck S."/>
            <person name="Liolios K."/>
            <person name="Ivanova N."/>
            <person name="Mavromatis K."/>
            <person name="Mikhailova N."/>
            <person name="Ovchinnikova G."/>
            <person name="Pati A."/>
            <person name="Brambilla E."/>
            <person name="Chen A."/>
            <person name="Palaniappan K."/>
            <person name="Land M."/>
            <person name="Hauser L."/>
            <person name="Chang Y."/>
            <person name="Jeffries C."/>
            <person name="Rohde M."/>
            <person name="Sikorski J."/>
            <person name="Spring S."/>
            <person name="Goker M."/>
            <person name="Detter J."/>
            <person name="Woyke T."/>
            <person name="Bristow J."/>
            <person name="Eisen J."/>
            <person name="Markowitz V."/>
            <person name="Hugenholtz P."/>
            <person name="Kyrpides N."/>
            <person name="Klenk H."/>
        </authorList>
    </citation>
    <scope>NUCLEOTIDE SEQUENCE [LARGE SCALE GENOMIC DNA]</scope>
    <source>
        <strain evidence="2">DSM 12680 / TGB-C1</strain>
    </source>
</reference>
<gene>
    <name evidence="1" type="ordered locus">Slip_0574</name>
</gene>
<dbReference type="KEGG" id="slp:Slip_0574"/>
<sequence>MLEIQVTKVKGFCSAGYQVGQKFVFEDPLVVPQGESPLCLYALSAMFPYLAAACRQTSPEDWINSVVELQCPDSANAVLFSIKRTETP</sequence>
<organism evidence="1 2">
    <name type="scientific">Syntrophothermus lipocalidus (strain DSM 12680 / TGB-C1)</name>
    <dbReference type="NCBI Taxonomy" id="643648"/>
    <lineage>
        <taxon>Bacteria</taxon>
        <taxon>Bacillati</taxon>
        <taxon>Bacillota</taxon>
        <taxon>Clostridia</taxon>
        <taxon>Eubacteriales</taxon>
        <taxon>Syntrophomonadaceae</taxon>
        <taxon>Syntrophothermus</taxon>
    </lineage>
</organism>
<protein>
    <recommendedName>
        <fullName evidence="3">TIGR04076 family protein</fullName>
    </recommendedName>
</protein>
<accession>D7CKX3</accession>